<evidence type="ECO:0000313" key="4">
    <source>
        <dbReference type="EMBL" id="QNG54122.1"/>
    </source>
</evidence>
<sequence>MVSCCCARCVSEAGFSWVGWCAGGVTVGAARVTRRGFLLGGAALLALPGTALASTAPEIADCAAWGARPNSRVVNVVTQRPVKILVHHTATPNVTDLSRGAADALARGIQNFHMDRRGWLDSGQHFTISRGGFVLEGRHRSLEALRSGHKQVEGAHCTGQNLVSVGIENEGTYTDTEPTGVLWDRLREMCAYICAQYGIAPTEIYGHRDFKDTLCPGDVLYGMLPRLRGEVGGMLGRRLEGSSVRAASWPVLREADRGPVVRAAQHLLRGAGRTEVAVDGDFSAAMAESVRVFQAEHATEEVNGIIGGETWPLLAAPVRAGDGGEAAEAVETLVATSSTRPPSQVGPVQWQQLLTAAR</sequence>
<dbReference type="SUPFAM" id="SSF47090">
    <property type="entry name" value="PGBD-like"/>
    <property type="match status" value="1"/>
</dbReference>
<protein>
    <submittedName>
        <fullName evidence="4">N-acetylmuramoyl-L-alanine amidase</fullName>
    </submittedName>
</protein>
<dbReference type="PANTHER" id="PTHR11022:SF41">
    <property type="entry name" value="PEPTIDOGLYCAN-RECOGNITION PROTEIN LC-RELATED"/>
    <property type="match status" value="1"/>
</dbReference>
<dbReference type="Gene3D" id="3.40.80.10">
    <property type="entry name" value="Peptidoglycan recognition protein-like"/>
    <property type="match status" value="1"/>
</dbReference>
<name>A0A7G7MMW1_9PSEU</name>
<dbReference type="AlphaFoldDB" id="A0A7G7MMW1"/>
<dbReference type="GO" id="GO:0009253">
    <property type="term" value="P:peptidoglycan catabolic process"/>
    <property type="evidence" value="ECO:0007669"/>
    <property type="project" value="InterPro"/>
</dbReference>
<proteinExistence type="inferred from homology"/>
<dbReference type="EMBL" id="CP060131">
    <property type="protein sequence ID" value="QNG54122.1"/>
    <property type="molecule type" value="Genomic_DNA"/>
</dbReference>
<evidence type="ECO:0000259" key="3">
    <source>
        <dbReference type="SMART" id="SM00701"/>
    </source>
</evidence>
<dbReference type="InterPro" id="IPR006619">
    <property type="entry name" value="PGRP_domain_met/bac"/>
</dbReference>
<gene>
    <name evidence="4" type="ORF">H6H00_09580</name>
</gene>
<comment type="similarity">
    <text evidence="1">Belongs to the N-acetylmuramoyl-L-alanine amidase 2 family.</text>
</comment>
<evidence type="ECO:0000256" key="1">
    <source>
        <dbReference type="ARBA" id="ARBA00007553"/>
    </source>
</evidence>
<dbReference type="GO" id="GO:0008270">
    <property type="term" value="F:zinc ion binding"/>
    <property type="evidence" value="ECO:0007669"/>
    <property type="project" value="InterPro"/>
</dbReference>
<accession>A0A7G7MMW1</accession>
<dbReference type="PANTHER" id="PTHR11022">
    <property type="entry name" value="PEPTIDOGLYCAN RECOGNITION PROTEIN"/>
    <property type="match status" value="1"/>
</dbReference>
<dbReference type="InterPro" id="IPR036366">
    <property type="entry name" value="PGBDSf"/>
</dbReference>
<dbReference type="InterPro" id="IPR036505">
    <property type="entry name" value="Amidase/PGRP_sf"/>
</dbReference>
<evidence type="ECO:0000313" key="5">
    <source>
        <dbReference type="Proteomes" id="UP000515728"/>
    </source>
</evidence>
<evidence type="ECO:0000259" key="2">
    <source>
        <dbReference type="SMART" id="SM00644"/>
    </source>
</evidence>
<dbReference type="GO" id="GO:0008745">
    <property type="term" value="F:N-acetylmuramoyl-L-alanine amidase activity"/>
    <property type="evidence" value="ECO:0007669"/>
    <property type="project" value="InterPro"/>
</dbReference>
<dbReference type="SMART" id="SM00701">
    <property type="entry name" value="PGRP"/>
    <property type="match status" value="1"/>
</dbReference>
<dbReference type="SMART" id="SM00644">
    <property type="entry name" value="Ami_2"/>
    <property type="match status" value="1"/>
</dbReference>
<dbReference type="CDD" id="cd06583">
    <property type="entry name" value="PGRP"/>
    <property type="match status" value="1"/>
</dbReference>
<reference evidence="4 5" key="1">
    <citation type="submission" date="2020-08" db="EMBL/GenBank/DDBJ databases">
        <authorList>
            <person name="Mo P."/>
        </authorList>
    </citation>
    <scope>NUCLEOTIDE SEQUENCE [LARGE SCALE GENOMIC DNA]</scope>
    <source>
        <strain evidence="4 5">CGMCC 4.1532</strain>
    </source>
</reference>
<dbReference type="Pfam" id="PF01510">
    <property type="entry name" value="Amidase_2"/>
    <property type="match status" value="1"/>
</dbReference>
<dbReference type="Proteomes" id="UP000515728">
    <property type="component" value="Chromosome"/>
</dbReference>
<dbReference type="Gene3D" id="1.10.101.10">
    <property type="entry name" value="PGBD-like superfamily/PGBD"/>
    <property type="match status" value="1"/>
</dbReference>
<feature type="domain" description="N-acetylmuramoyl-L-alanine amidase" evidence="2">
    <location>
        <begin position="71"/>
        <end position="217"/>
    </location>
</feature>
<dbReference type="InterPro" id="IPR002502">
    <property type="entry name" value="Amidase_domain"/>
</dbReference>
<dbReference type="KEGG" id="ppel:H6H00_09580"/>
<feature type="domain" description="Peptidoglycan recognition protein family" evidence="3">
    <location>
        <begin position="57"/>
        <end position="211"/>
    </location>
</feature>
<keyword evidence="5" id="KW-1185">Reference proteome</keyword>
<dbReference type="SUPFAM" id="SSF55846">
    <property type="entry name" value="N-acetylmuramoyl-L-alanine amidase-like"/>
    <property type="match status" value="1"/>
</dbReference>
<dbReference type="Pfam" id="PF01471">
    <property type="entry name" value="PG_binding_1"/>
    <property type="match status" value="1"/>
</dbReference>
<dbReference type="InterPro" id="IPR015510">
    <property type="entry name" value="PGRP"/>
</dbReference>
<organism evidence="4 5">
    <name type="scientific">Pseudonocardia petroleophila</name>
    <dbReference type="NCBI Taxonomy" id="37331"/>
    <lineage>
        <taxon>Bacteria</taxon>
        <taxon>Bacillati</taxon>
        <taxon>Actinomycetota</taxon>
        <taxon>Actinomycetes</taxon>
        <taxon>Pseudonocardiales</taxon>
        <taxon>Pseudonocardiaceae</taxon>
        <taxon>Pseudonocardia</taxon>
    </lineage>
</organism>
<dbReference type="InterPro" id="IPR036365">
    <property type="entry name" value="PGBD-like_sf"/>
</dbReference>
<dbReference type="InterPro" id="IPR002477">
    <property type="entry name" value="Peptidoglycan-bd-like"/>
</dbReference>